<name>A0A221SZU1_9DEIO</name>
<protein>
    <recommendedName>
        <fullName evidence="1">GIY-YIG catalytic domain-containing protein</fullName>
    </recommendedName>
</protein>
<dbReference type="Proteomes" id="UP000259030">
    <property type="component" value="Chromosome"/>
</dbReference>
<gene>
    <name evidence="2" type="ORF">DFI_10385</name>
</gene>
<dbReference type="Pfam" id="PF20815">
    <property type="entry name" value="GIY_YIG_2"/>
    <property type="match status" value="1"/>
</dbReference>
<reference evidence="2 3" key="1">
    <citation type="submission" date="2017-05" db="EMBL/GenBank/DDBJ databases">
        <title>The complete genome sequence of Deinococcus ficus isolated from the rhizosphere of the Ficus religiosa L. in Taiwan.</title>
        <authorList>
            <person name="Wu K.-M."/>
            <person name="Liao T.-L."/>
            <person name="Liu Y.-M."/>
            <person name="Young C.-C."/>
            <person name="Tsai S.-F."/>
        </authorList>
    </citation>
    <scope>NUCLEOTIDE SEQUENCE [LARGE SCALE GENOMIC DNA]</scope>
    <source>
        <strain evidence="2 3">CC-FR2-10</strain>
    </source>
</reference>
<evidence type="ECO:0000313" key="2">
    <source>
        <dbReference type="EMBL" id="ASN82159.1"/>
    </source>
</evidence>
<evidence type="ECO:0000259" key="1">
    <source>
        <dbReference type="Pfam" id="PF20815"/>
    </source>
</evidence>
<proteinExistence type="predicted"/>
<dbReference type="EMBL" id="CP021081">
    <property type="protein sequence ID" value="ASN82159.1"/>
    <property type="molecule type" value="Genomic_DNA"/>
</dbReference>
<accession>A0A221SZU1</accession>
<organism evidence="2 3">
    <name type="scientific">Deinococcus ficus</name>
    <dbReference type="NCBI Taxonomy" id="317577"/>
    <lineage>
        <taxon>Bacteria</taxon>
        <taxon>Thermotogati</taxon>
        <taxon>Deinococcota</taxon>
        <taxon>Deinococci</taxon>
        <taxon>Deinococcales</taxon>
        <taxon>Deinococcaceae</taxon>
        <taxon>Deinococcus</taxon>
    </lineage>
</organism>
<sequence length="159" mass="17297">MPKAPGVYAWWFSPPPAGVPLEGTLSGPAGHLLYVGIAGSNLHQRIRHQHFGGNAEGSTLRRTLGVVLADTLGIHLELSPSGTRLTFGSEGEKKLTHWMVNHASVGWLAYDHPHEFEDTALHTLCVPLNLKNNEHHPFHPQLTALRKKMATAAKLATPS</sequence>
<dbReference type="KEGG" id="dfc:DFI_10385"/>
<dbReference type="InterPro" id="IPR049311">
    <property type="entry name" value="GIY_YIG_cat"/>
</dbReference>
<evidence type="ECO:0000313" key="3">
    <source>
        <dbReference type="Proteomes" id="UP000259030"/>
    </source>
</evidence>
<feature type="domain" description="GIY-YIG catalytic" evidence="1">
    <location>
        <begin position="6"/>
        <end position="148"/>
    </location>
</feature>
<keyword evidence="3" id="KW-1185">Reference proteome</keyword>
<dbReference type="AlphaFoldDB" id="A0A221SZU1"/>